<keyword evidence="3" id="KW-1185">Reference proteome</keyword>
<feature type="region of interest" description="Disordered" evidence="1">
    <location>
        <begin position="68"/>
        <end position="97"/>
    </location>
</feature>
<name>A0ABQ9ZXZ4_9CRUS</name>
<organism evidence="2 3">
    <name type="scientific">Daphnia magna</name>
    <dbReference type="NCBI Taxonomy" id="35525"/>
    <lineage>
        <taxon>Eukaryota</taxon>
        <taxon>Metazoa</taxon>
        <taxon>Ecdysozoa</taxon>
        <taxon>Arthropoda</taxon>
        <taxon>Crustacea</taxon>
        <taxon>Branchiopoda</taxon>
        <taxon>Diplostraca</taxon>
        <taxon>Cladocera</taxon>
        <taxon>Anomopoda</taxon>
        <taxon>Daphniidae</taxon>
        <taxon>Daphnia</taxon>
    </lineage>
</organism>
<comment type="caution">
    <text evidence="2">The sequence shown here is derived from an EMBL/GenBank/DDBJ whole genome shotgun (WGS) entry which is preliminary data.</text>
</comment>
<dbReference type="EMBL" id="JAOYFB010000006">
    <property type="protein sequence ID" value="KAK4017439.1"/>
    <property type="molecule type" value="Genomic_DNA"/>
</dbReference>
<evidence type="ECO:0000256" key="1">
    <source>
        <dbReference type="SAM" id="MobiDB-lite"/>
    </source>
</evidence>
<reference evidence="2 3" key="1">
    <citation type="journal article" date="2023" name="Nucleic Acids Res.">
        <title>The hologenome of Daphnia magna reveals possible DNA methylation and microbiome-mediated evolution of the host genome.</title>
        <authorList>
            <person name="Chaturvedi A."/>
            <person name="Li X."/>
            <person name="Dhandapani V."/>
            <person name="Marshall H."/>
            <person name="Kissane S."/>
            <person name="Cuenca-Cambronero M."/>
            <person name="Asole G."/>
            <person name="Calvet F."/>
            <person name="Ruiz-Romero M."/>
            <person name="Marangio P."/>
            <person name="Guigo R."/>
            <person name="Rago D."/>
            <person name="Mirbahai L."/>
            <person name="Eastwood N."/>
            <person name="Colbourne J.K."/>
            <person name="Zhou J."/>
            <person name="Mallon E."/>
            <person name="Orsini L."/>
        </authorList>
    </citation>
    <scope>NUCLEOTIDE SEQUENCE [LARGE SCALE GENOMIC DNA]</scope>
    <source>
        <strain evidence="2">LRV0_1</strain>
    </source>
</reference>
<accession>A0ABQ9ZXZ4</accession>
<evidence type="ECO:0000313" key="2">
    <source>
        <dbReference type="EMBL" id="KAK4017439.1"/>
    </source>
</evidence>
<sequence length="97" mass="10665">MSQAWPLESFFDPPQRFLYSQMCSPMIAVASAVLVSSCLRTSIHPGTAPCISLVQRRSSFHSVVYTGSRSSSSLLSHMPSTGYRDSASASSWRRPHL</sequence>
<dbReference type="Proteomes" id="UP001234178">
    <property type="component" value="Unassembled WGS sequence"/>
</dbReference>
<gene>
    <name evidence="2" type="ORF">OUZ56_032750</name>
</gene>
<protein>
    <submittedName>
        <fullName evidence="2">Uncharacterized protein</fullName>
    </submittedName>
</protein>
<proteinExistence type="predicted"/>
<evidence type="ECO:0000313" key="3">
    <source>
        <dbReference type="Proteomes" id="UP001234178"/>
    </source>
</evidence>